<dbReference type="GO" id="GO:0008270">
    <property type="term" value="F:zinc ion binding"/>
    <property type="evidence" value="ECO:0007669"/>
    <property type="project" value="UniProtKB-KW"/>
</dbReference>
<keyword evidence="6" id="KW-1185">Reference proteome</keyword>
<dbReference type="EMBL" id="JADGJW010000066">
    <property type="protein sequence ID" value="KAJ3225263.1"/>
    <property type="molecule type" value="Genomic_DNA"/>
</dbReference>
<dbReference type="SMART" id="SM00343">
    <property type="entry name" value="ZnF_C2HC"/>
    <property type="match status" value="3"/>
</dbReference>
<evidence type="ECO:0000256" key="2">
    <source>
        <dbReference type="SAM" id="Coils"/>
    </source>
</evidence>
<feature type="domain" description="C3H1-type" evidence="4">
    <location>
        <begin position="685"/>
        <end position="713"/>
    </location>
</feature>
<dbReference type="Proteomes" id="UP001211065">
    <property type="component" value="Unassembled WGS sequence"/>
</dbReference>
<feature type="zinc finger region" description="C3H1-type" evidence="1">
    <location>
        <begin position="685"/>
        <end position="713"/>
    </location>
</feature>
<feature type="region of interest" description="Disordered" evidence="3">
    <location>
        <begin position="635"/>
        <end position="672"/>
    </location>
</feature>
<feature type="coiled-coil region" evidence="2">
    <location>
        <begin position="277"/>
        <end position="381"/>
    </location>
</feature>
<protein>
    <recommendedName>
        <fullName evidence="4">C3H1-type domain-containing protein</fullName>
    </recommendedName>
</protein>
<evidence type="ECO:0000259" key="4">
    <source>
        <dbReference type="PROSITE" id="PS50103"/>
    </source>
</evidence>
<dbReference type="InterPro" id="IPR001878">
    <property type="entry name" value="Znf_CCHC"/>
</dbReference>
<keyword evidence="1" id="KW-0863">Zinc-finger</keyword>
<evidence type="ECO:0000313" key="5">
    <source>
        <dbReference type="EMBL" id="KAJ3225263.1"/>
    </source>
</evidence>
<dbReference type="GO" id="GO:0003676">
    <property type="term" value="F:nucleic acid binding"/>
    <property type="evidence" value="ECO:0007669"/>
    <property type="project" value="InterPro"/>
</dbReference>
<keyword evidence="1" id="KW-0479">Metal-binding</keyword>
<dbReference type="PROSITE" id="PS50103">
    <property type="entry name" value="ZF_C3H1"/>
    <property type="match status" value="1"/>
</dbReference>
<evidence type="ECO:0000256" key="1">
    <source>
        <dbReference type="PROSITE-ProRule" id="PRU00723"/>
    </source>
</evidence>
<evidence type="ECO:0000256" key="3">
    <source>
        <dbReference type="SAM" id="MobiDB-lite"/>
    </source>
</evidence>
<gene>
    <name evidence="5" type="ORF">HK099_007089</name>
</gene>
<sequence length="731" mass="83393">MFFQSGQKPILNVNLQKFQVIMNNSTSNFLSIFRYKKTTAKNLVKFIEDNPEAFNEKFLASFLTYPYSKAYSHVAFINKNTKILEKKIIQSKCVEVNEDLLSEYTEIVSNFRIITSKPAIADPSWGLSIWLQEEELRVYVLNELKEFSKKLNGIERDLIKNGLLHRLKPPQQPSDYSQKKIPLPPSSSDATLRLLNVITNLQNNGNPHSFLPQFPNLKTTTQSVLEESFSSATITPSFAANLQAGSLYSPTRMGYPFKLSLSGQQQIPNSQALDFSLNEKIIELENEEKDLFRLEKEYTEERKEVNSYEIKMNMAKTDVERILTQIEELENQIKDKKVQIDALEKKKSNSETMWSYLKSKLEKKRKLIREKNDMVNCLRREVPNYICNLRSSAVANIRSTPPIEREKMVNRSFSLPSLGTAEDSLKRSRELSPSQSQPVSVKIIEKSSSKSSIHHTVNSSNVPQCSPNKLCFTFNIGSCKNSNCVSQHYCIICGSSHPMISCEKERNVCVKWNMEDCVGACIREHRCLRCGLKDHRLMECPIPPTQGVEFCFAWNSSNANCKVPNCRRVHSCMRCRNSNHTVLNCPDNAAAYWNECGGKRCGLKNSSLLSSTLGNSNSSSSSSLTSASSSNITIKERLGVRQDDEDRHKRARRNSDTIHINPAVVNGSHSQNHLDIKVGRRLSDSERRMVCRDWNNNKCDSARDKCKFRHVCIRCGDYTHRERRCPMPNSD</sequence>
<name>A0AAD5U5R5_9FUNG</name>
<comment type="caution">
    <text evidence="5">The sequence shown here is derived from an EMBL/GenBank/DDBJ whole genome shotgun (WGS) entry which is preliminary data.</text>
</comment>
<evidence type="ECO:0000313" key="6">
    <source>
        <dbReference type="Proteomes" id="UP001211065"/>
    </source>
</evidence>
<keyword evidence="2" id="KW-0175">Coiled coil</keyword>
<dbReference type="AlphaFoldDB" id="A0AAD5U5R5"/>
<organism evidence="5 6">
    <name type="scientific">Clydaea vesicula</name>
    <dbReference type="NCBI Taxonomy" id="447962"/>
    <lineage>
        <taxon>Eukaryota</taxon>
        <taxon>Fungi</taxon>
        <taxon>Fungi incertae sedis</taxon>
        <taxon>Chytridiomycota</taxon>
        <taxon>Chytridiomycota incertae sedis</taxon>
        <taxon>Chytridiomycetes</taxon>
        <taxon>Lobulomycetales</taxon>
        <taxon>Lobulomycetaceae</taxon>
        <taxon>Clydaea</taxon>
    </lineage>
</organism>
<dbReference type="InterPro" id="IPR000571">
    <property type="entry name" value="Znf_CCCH"/>
</dbReference>
<proteinExistence type="predicted"/>
<reference evidence="5" key="1">
    <citation type="submission" date="2020-05" db="EMBL/GenBank/DDBJ databases">
        <title>Phylogenomic resolution of chytrid fungi.</title>
        <authorList>
            <person name="Stajich J.E."/>
            <person name="Amses K."/>
            <person name="Simmons R."/>
            <person name="Seto K."/>
            <person name="Myers J."/>
            <person name="Bonds A."/>
            <person name="Quandt C.A."/>
            <person name="Barry K."/>
            <person name="Liu P."/>
            <person name="Grigoriev I."/>
            <person name="Longcore J.E."/>
            <person name="James T.Y."/>
        </authorList>
    </citation>
    <scope>NUCLEOTIDE SEQUENCE</scope>
    <source>
        <strain evidence="5">JEL0476</strain>
    </source>
</reference>
<accession>A0AAD5U5R5</accession>
<feature type="compositionally biased region" description="Basic and acidic residues" evidence="3">
    <location>
        <begin position="635"/>
        <end position="656"/>
    </location>
</feature>
<keyword evidence="1" id="KW-0862">Zinc</keyword>